<gene>
    <name evidence="2" type="ORF">S01H1_50754</name>
</gene>
<evidence type="ECO:0000256" key="1">
    <source>
        <dbReference type="SAM" id="MobiDB-lite"/>
    </source>
</evidence>
<sequence length="64" mass="7066">MCDRNGLRIGYTTITCPSPTQVEPEKSAKKIKPVKSPKITASPQPDFQLSKSKTNLLDFLQGEC</sequence>
<organism evidence="2">
    <name type="scientific">marine sediment metagenome</name>
    <dbReference type="NCBI Taxonomy" id="412755"/>
    <lineage>
        <taxon>unclassified sequences</taxon>
        <taxon>metagenomes</taxon>
        <taxon>ecological metagenomes</taxon>
    </lineage>
</organism>
<comment type="caution">
    <text evidence="2">The sequence shown here is derived from an EMBL/GenBank/DDBJ whole genome shotgun (WGS) entry which is preliminary data.</text>
</comment>
<evidence type="ECO:0000313" key="2">
    <source>
        <dbReference type="EMBL" id="GAG17647.1"/>
    </source>
</evidence>
<proteinExistence type="predicted"/>
<feature type="region of interest" description="Disordered" evidence="1">
    <location>
        <begin position="18"/>
        <end position="47"/>
    </location>
</feature>
<dbReference type="AlphaFoldDB" id="X0W2S8"/>
<dbReference type="EMBL" id="BARS01032713">
    <property type="protein sequence ID" value="GAG17647.1"/>
    <property type="molecule type" value="Genomic_DNA"/>
</dbReference>
<name>X0W2S8_9ZZZZ</name>
<accession>X0W2S8</accession>
<reference evidence="2" key="1">
    <citation type="journal article" date="2014" name="Front. Microbiol.">
        <title>High frequency of phylogenetically diverse reductive dehalogenase-homologous genes in deep subseafloor sedimentary metagenomes.</title>
        <authorList>
            <person name="Kawai M."/>
            <person name="Futagami T."/>
            <person name="Toyoda A."/>
            <person name="Takaki Y."/>
            <person name="Nishi S."/>
            <person name="Hori S."/>
            <person name="Arai W."/>
            <person name="Tsubouchi T."/>
            <person name="Morono Y."/>
            <person name="Uchiyama I."/>
            <person name="Ito T."/>
            <person name="Fujiyama A."/>
            <person name="Inagaki F."/>
            <person name="Takami H."/>
        </authorList>
    </citation>
    <scope>NUCLEOTIDE SEQUENCE</scope>
    <source>
        <strain evidence="2">Expedition CK06-06</strain>
    </source>
</reference>
<protein>
    <submittedName>
        <fullName evidence="2">Uncharacterized protein</fullName>
    </submittedName>
</protein>